<organism evidence="3 4">
    <name type="scientific">Canna indica</name>
    <name type="common">Indian-shot</name>
    <dbReference type="NCBI Taxonomy" id="4628"/>
    <lineage>
        <taxon>Eukaryota</taxon>
        <taxon>Viridiplantae</taxon>
        <taxon>Streptophyta</taxon>
        <taxon>Embryophyta</taxon>
        <taxon>Tracheophyta</taxon>
        <taxon>Spermatophyta</taxon>
        <taxon>Magnoliopsida</taxon>
        <taxon>Liliopsida</taxon>
        <taxon>Zingiberales</taxon>
        <taxon>Cannaceae</taxon>
        <taxon>Canna</taxon>
    </lineage>
</organism>
<dbReference type="SUPFAM" id="SSF48371">
    <property type="entry name" value="ARM repeat"/>
    <property type="match status" value="1"/>
</dbReference>
<evidence type="ECO:0008006" key="5">
    <source>
        <dbReference type="Google" id="ProtNLM"/>
    </source>
</evidence>
<dbReference type="InterPro" id="IPR044952">
    <property type="entry name" value="SUV2"/>
</dbReference>
<reference evidence="3 4" key="1">
    <citation type="submission" date="2023-10" db="EMBL/GenBank/DDBJ databases">
        <title>Chromosome-scale genome assembly provides insights into flower coloration mechanisms of Canna indica.</title>
        <authorList>
            <person name="Li C."/>
        </authorList>
    </citation>
    <scope>NUCLEOTIDE SEQUENCE [LARGE SCALE GENOMIC DNA]</scope>
    <source>
        <tissue evidence="3">Flower</tissue>
    </source>
</reference>
<dbReference type="InterPro" id="IPR016024">
    <property type="entry name" value="ARM-type_fold"/>
</dbReference>
<evidence type="ECO:0000313" key="3">
    <source>
        <dbReference type="EMBL" id="WOK94960.1"/>
    </source>
</evidence>
<dbReference type="AlphaFoldDB" id="A0AAQ3Q395"/>
<dbReference type="GO" id="GO:0006974">
    <property type="term" value="P:DNA damage response"/>
    <property type="evidence" value="ECO:0007669"/>
    <property type="project" value="InterPro"/>
</dbReference>
<proteinExistence type="predicted"/>
<keyword evidence="1" id="KW-0175">Coiled coil</keyword>
<dbReference type="Proteomes" id="UP001327560">
    <property type="component" value="Chromosome 1"/>
</dbReference>
<sequence>MSFEGIDEWDENFLDEAIRIELEALASRNLTSNPPELRTAPPDSSADLSSSRQQPDTIFPGSEPATTRIGLDSYTDPEPFVPVSCLRPGARVSTINGGAGADSLSFSPPRELSQRYVEKPNTEVDCEIIQPPVLRHDWCGNRRGGGGTERDREVDRLKRELGRASKQLKQLERECTELKKERAKKDEQLKCAYSEIEAKESEIHNLIRGNINHSRLNCHNTGPSNDQVYQHHVNEDKCAWQTSEALEVGTIHSKAKGESGPLASLSSDLHMSEHIDPNEGHALNNTSLTTCAGVHVQECHISKNAAMSKEGKTVGTQTIEYKDCGHTSRKDSTEDHISSKLLTFWDSPNSIMTAKNMISRLLVSCTADFCVLFRCMSMTSNTDLDCHADENLSHVTSHHDGNSIVSIDASKVSRDSRLYAILTKMHNGMAQLHELLETLLDICTLENVFVVHRSLRILHTILQHLLSYNKRTIKRKNVLVGQPLNDMNEDPSLQDWNQIMDNHHRSTSNENENSGSVTADARYFDLENLYLDQEKIHNIKFLSSEKLVSIFKSMQFIVLRNTKECVRVEALRVMILIMMESNPNTERNKFGLITLLEVVPRLLQKEAGLHVKKHALQLLFLLLNCPKMLMLFSNGSKDSPYLTETVDSNNVALIEAVTLILEGLSECLLSTGTGNLEVKLRKQSIILLAYVASCGKSGFDVLKLVTHHGLNFLQLIVQILASEMDVENNAYAKGQALCNERTSLLREALILLNRLASNPAYSNDTLKALTSSNSIRSLTVDVVSRLPHRSGMLCKNDDAKKTQMEAETMDLARLFRARVFAYLGGKQIS</sequence>
<dbReference type="PANTHER" id="PTHR35761:SF1">
    <property type="entry name" value="PROTEIN SENSITIVE TO UV 2"/>
    <property type="match status" value="1"/>
</dbReference>
<name>A0AAQ3Q395_9LILI</name>
<evidence type="ECO:0000256" key="1">
    <source>
        <dbReference type="SAM" id="Coils"/>
    </source>
</evidence>
<keyword evidence="4" id="KW-1185">Reference proteome</keyword>
<dbReference type="EMBL" id="CP136890">
    <property type="protein sequence ID" value="WOK94960.1"/>
    <property type="molecule type" value="Genomic_DNA"/>
</dbReference>
<feature type="coiled-coil region" evidence="1">
    <location>
        <begin position="154"/>
        <end position="188"/>
    </location>
</feature>
<protein>
    <recommendedName>
        <fullName evidence="5">ATR interacting protein</fullName>
    </recommendedName>
</protein>
<dbReference type="PANTHER" id="PTHR35761">
    <property type="entry name" value="ATR INTERACTING PROTEIN"/>
    <property type="match status" value="1"/>
</dbReference>
<feature type="region of interest" description="Disordered" evidence="2">
    <location>
        <begin position="28"/>
        <end position="74"/>
    </location>
</feature>
<evidence type="ECO:0000256" key="2">
    <source>
        <dbReference type="SAM" id="MobiDB-lite"/>
    </source>
</evidence>
<gene>
    <name evidence="3" type="ORF">Cni_G03665</name>
</gene>
<accession>A0AAQ3Q395</accession>
<feature type="compositionally biased region" description="Low complexity" evidence="2">
    <location>
        <begin position="40"/>
        <end position="51"/>
    </location>
</feature>
<evidence type="ECO:0000313" key="4">
    <source>
        <dbReference type="Proteomes" id="UP001327560"/>
    </source>
</evidence>